<feature type="domain" description="Glycogen debranching enzyme C-terminal" evidence="1">
    <location>
        <begin position="267"/>
        <end position="630"/>
    </location>
</feature>
<dbReference type="KEGG" id="knv:Pan216_11870"/>
<keyword evidence="4" id="KW-1185">Reference proteome</keyword>
<dbReference type="GO" id="GO:0005980">
    <property type="term" value="P:glycogen catabolic process"/>
    <property type="evidence" value="ECO:0007669"/>
    <property type="project" value="InterPro"/>
</dbReference>
<dbReference type="Proteomes" id="UP000317093">
    <property type="component" value="Chromosome"/>
</dbReference>
<dbReference type="InterPro" id="IPR010401">
    <property type="entry name" value="AGL/Gdb1"/>
</dbReference>
<dbReference type="InterPro" id="IPR006451">
    <property type="entry name" value="Glycogen_debranch_arc"/>
</dbReference>
<dbReference type="GO" id="GO:0004134">
    <property type="term" value="F:4-alpha-glucanotransferase activity"/>
    <property type="evidence" value="ECO:0007669"/>
    <property type="project" value="InterPro"/>
</dbReference>
<reference evidence="3 4" key="1">
    <citation type="submission" date="2019-02" db="EMBL/GenBank/DDBJ databases">
        <title>Deep-cultivation of Planctomycetes and their phenomic and genomic characterization uncovers novel biology.</title>
        <authorList>
            <person name="Wiegand S."/>
            <person name="Jogler M."/>
            <person name="Boedeker C."/>
            <person name="Pinto D."/>
            <person name="Vollmers J."/>
            <person name="Rivas-Marin E."/>
            <person name="Kohn T."/>
            <person name="Peeters S.H."/>
            <person name="Heuer A."/>
            <person name="Rast P."/>
            <person name="Oberbeckmann S."/>
            <person name="Bunk B."/>
            <person name="Jeske O."/>
            <person name="Meyerdierks A."/>
            <person name="Storesund J.E."/>
            <person name="Kallscheuer N."/>
            <person name="Luecker S."/>
            <person name="Lage O.M."/>
            <person name="Pohl T."/>
            <person name="Merkel B.J."/>
            <person name="Hornburger P."/>
            <person name="Mueller R.-W."/>
            <person name="Bruemmer F."/>
            <person name="Labrenz M."/>
            <person name="Spormann A.M."/>
            <person name="Op den Camp H."/>
            <person name="Overmann J."/>
            <person name="Amann R."/>
            <person name="Jetten M.S.M."/>
            <person name="Mascher T."/>
            <person name="Medema M.H."/>
            <person name="Devos D.P."/>
            <person name="Kaster A.-K."/>
            <person name="Ovreas L."/>
            <person name="Rohde M."/>
            <person name="Galperin M.Y."/>
            <person name="Jogler C."/>
        </authorList>
    </citation>
    <scope>NUCLEOTIDE SEQUENCE [LARGE SCALE GENOMIC DNA]</scope>
    <source>
        <strain evidence="3 4">Pan216</strain>
    </source>
</reference>
<dbReference type="SUPFAM" id="SSF48208">
    <property type="entry name" value="Six-hairpin glycosidases"/>
    <property type="match status" value="1"/>
</dbReference>
<organism evidence="3 4">
    <name type="scientific">Kolteria novifilia</name>
    <dbReference type="NCBI Taxonomy" id="2527975"/>
    <lineage>
        <taxon>Bacteria</taxon>
        <taxon>Pseudomonadati</taxon>
        <taxon>Planctomycetota</taxon>
        <taxon>Planctomycetia</taxon>
        <taxon>Kolteriales</taxon>
        <taxon>Kolteriaceae</taxon>
        <taxon>Kolteria</taxon>
    </lineage>
</organism>
<dbReference type="PANTHER" id="PTHR10569">
    <property type="entry name" value="GLYCOGEN DEBRANCHING ENZYME"/>
    <property type="match status" value="1"/>
</dbReference>
<dbReference type="Pfam" id="PF06202">
    <property type="entry name" value="GDE_C"/>
    <property type="match status" value="1"/>
</dbReference>
<sequence>MELQAEWLETDGLGGFASGTVSGRRTRRYHALLLVATNPPTGRVVLVNGFDAWLQTPSGTWPLSTQHYLPDVVAPDGQDRIVDFQSEPWPTWHYRTEDGTEIRQEILVPRASQAVTLRWTLLTPAEGVSIHIKPFLSGRDYHSLHRKNNSFSTDVTRKDDRIWWQPYQDMPTTCAFANGSYDHAPTWFNAFFYEREQQRGLDCVEDLVCPGELHFDLSKEPGVLILQAGWPSTDVADANETPLACWRRLASAEKQRRAKLGEPLDRAADAYIVRRTNGSTIIAGYPWFTDWGRDTFIAMRGLCIATGRLDLARDILLSWAGHVSSGMLPNRFPDKGNAPEFNSVDASLWFVIAVHDYFAAAGSAVAPMEREQLRQAVEAILEGYSKGTRHRIAMTDDGLIASGEPGVQLTWMDAKVGDWVVTPRIGKPVEIEALWLNALHIASAWNERWRPVLERGREAFTNRFWNPERSCLFDVIDVDHETGKRDPAIRPNQLFAAGGLPLGLLTKEQTASVLQVAENHLLTPMGLRTLSPVDPAHISRYEGSVWERDGAYHQGTVWPWLLGPFVEAWVRHRNATTNAKDEARRRFLEPIENHLHVAGLGHISEIADAASPYTPRGCPFQAWSLGELLRLKRSVLKPT</sequence>
<dbReference type="GO" id="GO:0004135">
    <property type="term" value="F:amylo-alpha-1,6-glucosidase activity"/>
    <property type="evidence" value="ECO:0007669"/>
    <property type="project" value="InterPro"/>
</dbReference>
<name>A0A518B042_9BACT</name>
<evidence type="ECO:0000259" key="1">
    <source>
        <dbReference type="Pfam" id="PF06202"/>
    </source>
</evidence>
<feature type="domain" description="Glycogen debranching enzyme bacterial and archaeal type N-terminal" evidence="2">
    <location>
        <begin position="6"/>
        <end position="219"/>
    </location>
</feature>
<evidence type="ECO:0000313" key="3">
    <source>
        <dbReference type="EMBL" id="QDU60348.1"/>
    </source>
</evidence>
<protein>
    <submittedName>
        <fullName evidence="3">Amylo-alpha-1,6-glucosidase</fullName>
    </submittedName>
</protein>
<dbReference type="NCBIfam" id="TIGR01561">
    <property type="entry name" value="gde_arch"/>
    <property type="match status" value="1"/>
</dbReference>
<evidence type="ECO:0000313" key="4">
    <source>
        <dbReference type="Proteomes" id="UP000317093"/>
    </source>
</evidence>
<dbReference type="PANTHER" id="PTHR10569:SF2">
    <property type="entry name" value="GLYCOGEN DEBRANCHING ENZYME"/>
    <property type="match status" value="1"/>
</dbReference>
<dbReference type="EMBL" id="CP036279">
    <property type="protein sequence ID" value="QDU60348.1"/>
    <property type="molecule type" value="Genomic_DNA"/>
</dbReference>
<dbReference type="InterPro" id="IPR024742">
    <property type="entry name" value="Glycogen_debranch_N"/>
</dbReference>
<dbReference type="InterPro" id="IPR032790">
    <property type="entry name" value="GDE_C"/>
</dbReference>
<dbReference type="Gene3D" id="1.50.10.10">
    <property type="match status" value="1"/>
</dbReference>
<dbReference type="AlphaFoldDB" id="A0A518B042"/>
<dbReference type="InterPro" id="IPR008928">
    <property type="entry name" value="6-hairpin_glycosidase_sf"/>
</dbReference>
<dbReference type="Pfam" id="PF12439">
    <property type="entry name" value="GDE_N"/>
    <property type="match status" value="1"/>
</dbReference>
<evidence type="ECO:0000259" key="2">
    <source>
        <dbReference type="Pfam" id="PF12439"/>
    </source>
</evidence>
<accession>A0A518B042</accession>
<dbReference type="InterPro" id="IPR012341">
    <property type="entry name" value="6hp_glycosidase-like_sf"/>
</dbReference>
<dbReference type="OrthoDB" id="9761875at2"/>
<proteinExistence type="predicted"/>
<dbReference type="RefSeq" id="WP_145256053.1">
    <property type="nucleotide sequence ID" value="NZ_CP036279.1"/>
</dbReference>
<gene>
    <name evidence="3" type="ORF">Pan216_11870</name>
</gene>